<comment type="similarity">
    <text evidence="7">Belongs to the aspartate/glutamate racemases family.</text>
</comment>
<comment type="catalytic activity">
    <reaction evidence="1 7">
        <text>L-glutamate = D-glutamate</text>
        <dbReference type="Rhea" id="RHEA:12813"/>
        <dbReference type="ChEBI" id="CHEBI:29985"/>
        <dbReference type="ChEBI" id="CHEBI:29986"/>
        <dbReference type="EC" id="5.1.1.3"/>
    </reaction>
</comment>
<dbReference type="EC" id="5.1.1.3" evidence="2 7"/>
<dbReference type="PROSITE" id="PS00923">
    <property type="entry name" value="ASP_GLU_RACEMASE_1"/>
    <property type="match status" value="1"/>
</dbReference>
<evidence type="ECO:0000256" key="7">
    <source>
        <dbReference type="HAMAP-Rule" id="MF_00258"/>
    </source>
</evidence>
<dbReference type="InterPro" id="IPR033134">
    <property type="entry name" value="Asp/Glu_racemase_AS_2"/>
</dbReference>
<evidence type="ECO:0000313" key="8">
    <source>
        <dbReference type="EMBL" id="MCK8624663.1"/>
    </source>
</evidence>
<dbReference type="InterPro" id="IPR018187">
    <property type="entry name" value="Asp/Glu_racemase_AS_1"/>
</dbReference>
<dbReference type="Proteomes" id="UP001522905">
    <property type="component" value="Unassembled WGS sequence"/>
</dbReference>
<dbReference type="RefSeq" id="WP_220752190.1">
    <property type="nucleotide sequence ID" value="NZ_BPLL01000032.1"/>
</dbReference>
<dbReference type="Pfam" id="PF01177">
    <property type="entry name" value="Asp_Glu_race"/>
    <property type="match status" value="1"/>
</dbReference>
<keyword evidence="6 7" id="KW-0961">Cell wall biogenesis/degradation</keyword>
<keyword evidence="9" id="KW-1185">Reference proteome</keyword>
<feature type="active site" description="Proton donor/acceptor" evidence="7">
    <location>
        <position position="184"/>
    </location>
</feature>
<reference evidence="8 9" key="1">
    <citation type="submission" date="2021-11" db="EMBL/GenBank/DDBJ databases">
        <title>Comparative genomics of bee honey and flower isolates.</title>
        <authorList>
            <person name="Bechtner J.D."/>
            <person name="Gallus M.K."/>
            <person name="Ehrmann M."/>
        </authorList>
    </citation>
    <scope>NUCLEOTIDE SEQUENCE [LARGE SCALE GENOMIC DNA]</scope>
    <source>
        <strain evidence="8 9">M161</strain>
    </source>
</reference>
<evidence type="ECO:0000256" key="2">
    <source>
        <dbReference type="ARBA" id="ARBA00013090"/>
    </source>
</evidence>
<dbReference type="PANTHER" id="PTHR21198:SF2">
    <property type="entry name" value="GLUTAMATE RACEMASE"/>
    <property type="match status" value="1"/>
</dbReference>
<feature type="binding site" evidence="7">
    <location>
        <begin position="185"/>
        <end position="186"/>
    </location>
    <ligand>
        <name>substrate</name>
    </ligand>
</feature>
<dbReference type="EMBL" id="JAJIAO010000003">
    <property type="protein sequence ID" value="MCK8624663.1"/>
    <property type="molecule type" value="Genomic_DNA"/>
</dbReference>
<evidence type="ECO:0000256" key="5">
    <source>
        <dbReference type="ARBA" id="ARBA00023235"/>
    </source>
</evidence>
<protein>
    <recommendedName>
        <fullName evidence="2 7">Glutamate racemase</fullName>
        <ecNumber evidence="2 7">5.1.1.3</ecNumber>
    </recommendedName>
</protein>
<dbReference type="HAMAP" id="MF_00258">
    <property type="entry name" value="Glu_racemase"/>
    <property type="match status" value="1"/>
</dbReference>
<comment type="caution">
    <text evidence="8">The sequence shown here is derived from an EMBL/GenBank/DDBJ whole genome shotgun (WGS) entry which is preliminary data.</text>
</comment>
<organism evidence="8 9">
    <name type="scientific">Apilactobacillus xinyiensis</name>
    <dbReference type="NCBI Taxonomy" id="2841032"/>
    <lineage>
        <taxon>Bacteria</taxon>
        <taxon>Bacillati</taxon>
        <taxon>Bacillota</taxon>
        <taxon>Bacilli</taxon>
        <taxon>Lactobacillales</taxon>
        <taxon>Lactobacillaceae</taxon>
        <taxon>Apilactobacillus</taxon>
    </lineage>
</organism>
<comment type="function">
    <text evidence="7">Provides the (R)-glutamate required for cell wall biosynthesis.</text>
</comment>
<evidence type="ECO:0000313" key="9">
    <source>
        <dbReference type="Proteomes" id="UP001522905"/>
    </source>
</evidence>
<proteinExistence type="inferred from homology"/>
<evidence type="ECO:0000256" key="1">
    <source>
        <dbReference type="ARBA" id="ARBA00001602"/>
    </source>
</evidence>
<feature type="binding site" evidence="7">
    <location>
        <begin position="74"/>
        <end position="75"/>
    </location>
    <ligand>
        <name>substrate</name>
    </ligand>
</feature>
<dbReference type="InterPro" id="IPR001920">
    <property type="entry name" value="Asp/Glu_race"/>
</dbReference>
<comment type="pathway">
    <text evidence="7">Cell wall biogenesis; peptidoglycan biosynthesis.</text>
</comment>
<keyword evidence="5 7" id="KW-0413">Isomerase</keyword>
<dbReference type="NCBIfam" id="TIGR00067">
    <property type="entry name" value="glut_race"/>
    <property type="match status" value="1"/>
</dbReference>
<dbReference type="InterPro" id="IPR015942">
    <property type="entry name" value="Asp/Glu/hydantoin_racemase"/>
</dbReference>
<feature type="binding site" evidence="7">
    <location>
        <begin position="10"/>
        <end position="11"/>
    </location>
    <ligand>
        <name>substrate</name>
    </ligand>
</feature>
<evidence type="ECO:0000256" key="4">
    <source>
        <dbReference type="ARBA" id="ARBA00022984"/>
    </source>
</evidence>
<feature type="active site" description="Proton donor/acceptor" evidence="7">
    <location>
        <position position="73"/>
    </location>
</feature>
<dbReference type="PROSITE" id="PS00924">
    <property type="entry name" value="ASP_GLU_RACEMASE_2"/>
    <property type="match status" value="1"/>
</dbReference>
<evidence type="ECO:0000256" key="3">
    <source>
        <dbReference type="ARBA" id="ARBA00022960"/>
    </source>
</evidence>
<dbReference type="GO" id="GO:0008881">
    <property type="term" value="F:glutamate racemase activity"/>
    <property type="evidence" value="ECO:0007669"/>
    <property type="project" value="UniProtKB-EC"/>
</dbReference>
<keyword evidence="3 7" id="KW-0133">Cell shape</keyword>
<feature type="binding site" evidence="7">
    <location>
        <begin position="42"/>
        <end position="43"/>
    </location>
    <ligand>
        <name>substrate</name>
    </ligand>
</feature>
<dbReference type="SUPFAM" id="SSF53681">
    <property type="entry name" value="Aspartate/glutamate racemase"/>
    <property type="match status" value="2"/>
</dbReference>
<dbReference type="InterPro" id="IPR004391">
    <property type="entry name" value="Glu_race"/>
</dbReference>
<accession>A0ABT0I1R8</accession>
<dbReference type="Gene3D" id="3.40.50.1860">
    <property type="match status" value="2"/>
</dbReference>
<evidence type="ECO:0000256" key="6">
    <source>
        <dbReference type="ARBA" id="ARBA00023316"/>
    </source>
</evidence>
<dbReference type="PANTHER" id="PTHR21198">
    <property type="entry name" value="GLUTAMATE RACEMASE"/>
    <property type="match status" value="1"/>
</dbReference>
<name>A0ABT0I1R8_9LACO</name>
<keyword evidence="4 7" id="KW-0573">Peptidoglycan synthesis</keyword>
<gene>
    <name evidence="7 8" type="primary">murI</name>
    <name evidence="8" type="ORF">LNP07_03955</name>
</gene>
<sequence length="270" mass="30142">MDNRAIGFMDSGVGGLTVMKEVQKELPNENMIYFGDELRLPYGEKTIEEIQSYSLQIAKFFLKNNVKLMVIACNTATARSLDMLQGLLPIPVIGVIKPGSKLAVNSTKNKKIGVIATSSTINSNSYKNTINKIDKEIHVYSLACPEFVTMVENENYNDFEHQDKVKSILKPIINYNIDTLVLGCTHFPIMKTLIQNAMGKHVLLVDPGLAVTQSVEDVLKDNRIKNDSNKKGITKFFTTGNASSFRRIAEDWLDYSVNVSSISINQLEDL</sequence>